<dbReference type="EMBL" id="KZ679257">
    <property type="protein sequence ID" value="PTB45399.1"/>
    <property type="molecule type" value="Genomic_DNA"/>
</dbReference>
<reference evidence="2 3" key="1">
    <citation type="submission" date="2016-07" db="EMBL/GenBank/DDBJ databases">
        <title>Multiple horizontal gene transfer events from other fungi enriched the ability of initially mycotrophic Trichoderma (Ascomycota) to feed on dead plant biomass.</title>
        <authorList>
            <consortium name="DOE Joint Genome Institute"/>
            <person name="Aerts A."/>
            <person name="Atanasova L."/>
            <person name="Chenthamara K."/>
            <person name="Zhang J."/>
            <person name="Grujic M."/>
            <person name="Henrissat B."/>
            <person name="Kuo A."/>
            <person name="Salamov A."/>
            <person name="Lipzen A."/>
            <person name="Labutti K."/>
            <person name="Barry K."/>
            <person name="Miao Y."/>
            <person name="Rahimi M.J."/>
            <person name="Shen Q."/>
            <person name="Grigoriev I.V."/>
            <person name="Kubicek C.P."/>
            <person name="Druzhinina I.S."/>
        </authorList>
    </citation>
    <scope>NUCLEOTIDE SEQUENCE [LARGE SCALE GENOMIC DNA]</scope>
    <source>
        <strain evidence="2 3">CBS 433.97</strain>
    </source>
</reference>
<evidence type="ECO:0000256" key="1">
    <source>
        <dbReference type="SAM" id="Phobius"/>
    </source>
</evidence>
<keyword evidence="3" id="KW-1185">Reference proteome</keyword>
<keyword evidence="1" id="KW-1133">Transmembrane helix</keyword>
<evidence type="ECO:0000313" key="3">
    <source>
        <dbReference type="Proteomes" id="UP000240493"/>
    </source>
</evidence>
<evidence type="ECO:0000313" key="2">
    <source>
        <dbReference type="EMBL" id="PTB45399.1"/>
    </source>
</evidence>
<feature type="transmembrane region" description="Helical" evidence="1">
    <location>
        <begin position="33"/>
        <end position="51"/>
    </location>
</feature>
<dbReference type="Proteomes" id="UP000240493">
    <property type="component" value="Unassembled WGS sequence"/>
</dbReference>
<keyword evidence="1" id="KW-0812">Transmembrane</keyword>
<proteinExistence type="predicted"/>
<dbReference type="AlphaFoldDB" id="A0A2T3ZKS3"/>
<organism evidence="2 3">
    <name type="scientific">Trichoderma asperellum (strain ATCC 204424 / CBS 433.97 / NBRC 101777)</name>
    <dbReference type="NCBI Taxonomy" id="1042311"/>
    <lineage>
        <taxon>Eukaryota</taxon>
        <taxon>Fungi</taxon>
        <taxon>Dikarya</taxon>
        <taxon>Ascomycota</taxon>
        <taxon>Pezizomycotina</taxon>
        <taxon>Sordariomycetes</taxon>
        <taxon>Hypocreomycetidae</taxon>
        <taxon>Hypocreales</taxon>
        <taxon>Hypocreaceae</taxon>
        <taxon>Trichoderma</taxon>
    </lineage>
</organism>
<accession>A0A2T3ZKS3</accession>
<name>A0A2T3ZKS3_TRIA4</name>
<keyword evidence="1" id="KW-0472">Membrane</keyword>
<gene>
    <name evidence="2" type="ORF">M441DRAFT_316564</name>
</gene>
<protein>
    <submittedName>
        <fullName evidence="2">Uncharacterized protein</fullName>
    </submittedName>
</protein>
<sequence>MLNTCMHGDEAGLSTRKIIECSLLLSFLRASAIIFYVTTHACYFFIILYSTTQLDSCRLSKNVEPETVAVTNSRIAYRQSASPNTDTLAHHGRGISSPNAPRMHLAGMC</sequence>